<gene>
    <name evidence="5" type="ORF">F511_20685</name>
</gene>
<sequence length="344" mass="38334">MMPDSGFVPNEEVSAGKSPLDKPLQQLTEDDIAQVTREDCRRYLKEKGMRRPSWNKSQAIQQVIMLKALLETPPDCDSDFRKKLRISRPNKFHDNKIVSGNVPEKTCPEADSALALDASPSRRKDLDKGDASGCFAAADDSYAFSRTTVSTKMTVGQMTIFYSGEVNVYEDVSLHKAQEIMHIAASPILVPQEHAVERTVLMQSSPWFSKAVKAKACPDNNVIHLPSMQTVKPSDNSRSLGENSNTPREENTVEGSSTRKASVQRYLEKKKDRFKIKRKEGLASCSSLDIYFNHQMGNQITNEPLSGSDICSPPRIMPPSTPKRCSSMDNDFIQNIYTPSGLNN</sequence>
<dbReference type="EMBL" id="KV008289">
    <property type="protein sequence ID" value="KZV30409.1"/>
    <property type="molecule type" value="Genomic_DNA"/>
</dbReference>
<name>A0A2Z7BEA3_9LAMI</name>
<dbReference type="SMART" id="SM00979">
    <property type="entry name" value="TIFY"/>
    <property type="match status" value="1"/>
</dbReference>
<keyword evidence="2" id="KW-1184">Jasmonic acid signaling pathway</keyword>
<dbReference type="Pfam" id="PF06200">
    <property type="entry name" value="tify"/>
    <property type="match status" value="1"/>
</dbReference>
<comment type="domain">
    <text evidence="2">The jas domain is required for interaction with COI1.</text>
</comment>
<comment type="function">
    <text evidence="2">Repressor of jasmonate responses.</text>
</comment>
<comment type="similarity">
    <text evidence="1 2">Belongs to the TIFY/JAZ family.</text>
</comment>
<feature type="compositionally biased region" description="Polar residues" evidence="3">
    <location>
        <begin position="227"/>
        <end position="246"/>
    </location>
</feature>
<dbReference type="InterPro" id="IPR040390">
    <property type="entry name" value="TIFY/JAZ"/>
</dbReference>
<feature type="region of interest" description="Disordered" evidence="3">
    <location>
        <begin position="224"/>
        <end position="262"/>
    </location>
</feature>
<dbReference type="AlphaFoldDB" id="A0A2Z7BEA3"/>
<feature type="region of interest" description="Disordered" evidence="3">
    <location>
        <begin position="1"/>
        <end position="22"/>
    </location>
</feature>
<keyword evidence="2" id="KW-0539">Nucleus</keyword>
<dbReference type="OrthoDB" id="1934352at2759"/>
<keyword evidence="6" id="KW-1185">Reference proteome</keyword>
<dbReference type="PANTHER" id="PTHR33077">
    <property type="entry name" value="PROTEIN TIFY 4A-RELATED-RELATED"/>
    <property type="match status" value="1"/>
</dbReference>
<reference evidence="5 6" key="1">
    <citation type="journal article" date="2015" name="Proc. Natl. Acad. Sci. U.S.A.">
        <title>The resurrection genome of Boea hygrometrica: A blueprint for survival of dehydration.</title>
        <authorList>
            <person name="Xiao L."/>
            <person name="Yang G."/>
            <person name="Zhang L."/>
            <person name="Yang X."/>
            <person name="Zhao S."/>
            <person name="Ji Z."/>
            <person name="Zhou Q."/>
            <person name="Hu M."/>
            <person name="Wang Y."/>
            <person name="Chen M."/>
            <person name="Xu Y."/>
            <person name="Jin H."/>
            <person name="Xiao X."/>
            <person name="Hu G."/>
            <person name="Bao F."/>
            <person name="Hu Y."/>
            <person name="Wan P."/>
            <person name="Li L."/>
            <person name="Deng X."/>
            <person name="Kuang T."/>
            <person name="Xiang C."/>
            <person name="Zhu J.K."/>
            <person name="Oliver M.J."/>
            <person name="He Y."/>
        </authorList>
    </citation>
    <scope>NUCLEOTIDE SEQUENCE [LARGE SCALE GENOMIC DNA]</scope>
    <source>
        <strain evidence="6">cv. XS01</strain>
    </source>
</reference>
<comment type="subcellular location">
    <subcellularLocation>
        <location evidence="2">Nucleus</location>
    </subcellularLocation>
</comment>
<proteinExistence type="inferred from homology"/>
<organism evidence="5 6">
    <name type="scientific">Dorcoceras hygrometricum</name>
    <dbReference type="NCBI Taxonomy" id="472368"/>
    <lineage>
        <taxon>Eukaryota</taxon>
        <taxon>Viridiplantae</taxon>
        <taxon>Streptophyta</taxon>
        <taxon>Embryophyta</taxon>
        <taxon>Tracheophyta</taxon>
        <taxon>Spermatophyta</taxon>
        <taxon>Magnoliopsida</taxon>
        <taxon>eudicotyledons</taxon>
        <taxon>Gunneridae</taxon>
        <taxon>Pentapetalae</taxon>
        <taxon>asterids</taxon>
        <taxon>lamiids</taxon>
        <taxon>Lamiales</taxon>
        <taxon>Gesneriaceae</taxon>
        <taxon>Didymocarpoideae</taxon>
        <taxon>Trichosporeae</taxon>
        <taxon>Loxocarpinae</taxon>
        <taxon>Dorcoceras</taxon>
    </lineage>
</organism>
<feature type="domain" description="Tify" evidence="4">
    <location>
        <begin position="151"/>
        <end position="186"/>
    </location>
</feature>
<dbReference type="GO" id="GO:0005634">
    <property type="term" value="C:nucleus"/>
    <property type="evidence" value="ECO:0007669"/>
    <property type="project" value="UniProtKB-SubCell"/>
</dbReference>
<dbReference type="PROSITE" id="PS51320">
    <property type="entry name" value="TIFY"/>
    <property type="match status" value="1"/>
</dbReference>
<dbReference type="GO" id="GO:2000022">
    <property type="term" value="P:regulation of jasmonic acid mediated signaling pathway"/>
    <property type="evidence" value="ECO:0007669"/>
    <property type="project" value="UniProtKB-UniRule"/>
</dbReference>
<dbReference type="InterPro" id="IPR010399">
    <property type="entry name" value="Tify_dom"/>
</dbReference>
<evidence type="ECO:0000256" key="3">
    <source>
        <dbReference type="SAM" id="MobiDB-lite"/>
    </source>
</evidence>
<dbReference type="GO" id="GO:0031347">
    <property type="term" value="P:regulation of defense response"/>
    <property type="evidence" value="ECO:0007669"/>
    <property type="project" value="UniProtKB-UniRule"/>
</dbReference>
<evidence type="ECO:0000256" key="2">
    <source>
        <dbReference type="RuleBase" id="RU369065"/>
    </source>
</evidence>
<dbReference type="Proteomes" id="UP000250235">
    <property type="component" value="Unassembled WGS sequence"/>
</dbReference>
<evidence type="ECO:0000259" key="4">
    <source>
        <dbReference type="PROSITE" id="PS51320"/>
    </source>
</evidence>
<accession>A0A2Z7BEA3</accession>
<evidence type="ECO:0000256" key="1">
    <source>
        <dbReference type="ARBA" id="ARBA00008614"/>
    </source>
</evidence>
<evidence type="ECO:0000313" key="6">
    <source>
        <dbReference type="Proteomes" id="UP000250235"/>
    </source>
</evidence>
<dbReference type="GO" id="GO:0009611">
    <property type="term" value="P:response to wounding"/>
    <property type="evidence" value="ECO:0007669"/>
    <property type="project" value="UniProtKB-UniRule"/>
</dbReference>
<evidence type="ECO:0000313" key="5">
    <source>
        <dbReference type="EMBL" id="KZV30409.1"/>
    </source>
</evidence>
<dbReference type="PANTHER" id="PTHR33077:SF60">
    <property type="entry name" value="TIFY DOMAIN-CONTAINING PROTEIN"/>
    <property type="match status" value="1"/>
</dbReference>
<protein>
    <recommendedName>
        <fullName evidence="2">Protein TIFY</fullName>
    </recommendedName>
    <alternativeName>
        <fullName evidence="2">Jasmonate ZIM domain-containing protein</fullName>
    </alternativeName>
</protein>